<dbReference type="EMBL" id="JACHMW010000001">
    <property type="protein sequence ID" value="MBB5849437.1"/>
    <property type="molecule type" value="Genomic_DNA"/>
</dbReference>
<dbReference type="SUPFAM" id="SSF46785">
    <property type="entry name" value="Winged helix' DNA-binding domain"/>
    <property type="match status" value="2"/>
</dbReference>
<comment type="caution">
    <text evidence="2">The sequence shown here is derived from an EMBL/GenBank/DDBJ whole genome shotgun (WGS) entry which is preliminary data.</text>
</comment>
<dbReference type="Gene3D" id="3.30.565.60">
    <property type="match status" value="1"/>
</dbReference>
<dbReference type="Gene3D" id="3.30.950.30">
    <property type="entry name" value="Schlafen, AAA domain"/>
    <property type="match status" value="1"/>
</dbReference>
<dbReference type="InterPro" id="IPR038461">
    <property type="entry name" value="Schlafen_AlbA_2_dom_sf"/>
</dbReference>
<keyword evidence="2" id="KW-0378">Hydrolase</keyword>
<dbReference type="Pfam" id="PF13749">
    <property type="entry name" value="HATPase_c_4"/>
    <property type="match status" value="1"/>
</dbReference>
<evidence type="ECO:0000313" key="2">
    <source>
        <dbReference type="EMBL" id="MBB5849437.1"/>
    </source>
</evidence>
<dbReference type="Proteomes" id="UP000567246">
    <property type="component" value="Unassembled WGS sequence"/>
</dbReference>
<organism evidence="2 3">
    <name type="scientific">Micrococcus endophyticus</name>
    <dbReference type="NCBI Taxonomy" id="455343"/>
    <lineage>
        <taxon>Bacteria</taxon>
        <taxon>Bacillati</taxon>
        <taxon>Actinomycetota</taxon>
        <taxon>Actinomycetes</taxon>
        <taxon>Micrococcales</taxon>
        <taxon>Micrococcaceae</taxon>
        <taxon>Micrococcus</taxon>
    </lineage>
</organism>
<evidence type="ECO:0000313" key="3">
    <source>
        <dbReference type="Proteomes" id="UP000567246"/>
    </source>
</evidence>
<name>A0A4Y8ZL07_9MICC</name>
<gene>
    <name evidence="2" type="ORF">HDA33_002001</name>
</gene>
<keyword evidence="3" id="KW-1185">Reference proteome</keyword>
<dbReference type="InterPro" id="IPR009351">
    <property type="entry name" value="AlkZ-like"/>
</dbReference>
<keyword evidence="2" id="KW-0067">ATP-binding</keyword>
<keyword evidence="2" id="KW-0547">Nucleotide-binding</keyword>
<evidence type="ECO:0000259" key="1">
    <source>
        <dbReference type="Pfam" id="PF04326"/>
    </source>
</evidence>
<dbReference type="AlphaFoldDB" id="A0A4Y8ZL07"/>
<proteinExistence type="predicted"/>
<dbReference type="EC" id="3.6.4.12" evidence="2"/>
<dbReference type="GO" id="GO:0016787">
    <property type="term" value="F:hydrolase activity"/>
    <property type="evidence" value="ECO:0007669"/>
    <property type="project" value="UniProtKB-KW"/>
</dbReference>
<dbReference type="Pfam" id="PF06224">
    <property type="entry name" value="AlkZ-like"/>
    <property type="match status" value="1"/>
</dbReference>
<dbReference type="InterPro" id="IPR036388">
    <property type="entry name" value="WH-like_DNA-bd_sf"/>
</dbReference>
<dbReference type="Gene3D" id="1.10.10.10">
    <property type="entry name" value="Winged helix-like DNA-binding domain superfamily/Winged helix DNA-binding domain"/>
    <property type="match status" value="2"/>
</dbReference>
<dbReference type="InterPro" id="IPR036390">
    <property type="entry name" value="WH_DNA-bd_sf"/>
</dbReference>
<dbReference type="GO" id="GO:0003678">
    <property type="term" value="F:DNA helicase activity"/>
    <property type="evidence" value="ECO:0007669"/>
    <property type="project" value="UniProtKB-EC"/>
</dbReference>
<keyword evidence="2" id="KW-0347">Helicase</keyword>
<dbReference type="RefSeq" id="WP_184172995.1">
    <property type="nucleotide sequence ID" value="NZ_BAABAG010000012.1"/>
</dbReference>
<dbReference type="InterPro" id="IPR038475">
    <property type="entry name" value="RecG_C_sf"/>
</dbReference>
<reference evidence="2 3" key="1">
    <citation type="submission" date="2020-08" db="EMBL/GenBank/DDBJ databases">
        <title>Sequencing the genomes of 1000 actinobacteria strains.</title>
        <authorList>
            <person name="Klenk H.-P."/>
        </authorList>
    </citation>
    <scope>NUCLEOTIDE SEQUENCE [LARGE SCALE GENOMIC DNA]</scope>
    <source>
        <strain evidence="2 3">DSM 17945</strain>
    </source>
</reference>
<dbReference type="PANTHER" id="PTHR30595:SF6">
    <property type="entry name" value="SCHLAFEN ALBA-2 DOMAIN-CONTAINING PROTEIN"/>
    <property type="match status" value="1"/>
</dbReference>
<protein>
    <submittedName>
        <fullName evidence="2">ATP-dependent DNA helicase RecG</fullName>
        <ecNumber evidence="2">3.6.4.12</ecNumber>
    </submittedName>
</protein>
<dbReference type="PANTHER" id="PTHR30595">
    <property type="entry name" value="GLPR-RELATED TRANSCRIPTIONAL REPRESSOR"/>
    <property type="match status" value="1"/>
</dbReference>
<sequence length="550" mass="59359">MDLGPLLAAGETLDVEFKRRLGKDDLYQAVVCMANGIGGRILVGVDDDGTVVGTTADHGGAVDADLLAGRIQNGIEPPLSVDVEVVPWEGKDVAVITVPQAKSSFVGTRKGLFVKRVVGPDGRPACMPMTPMDVLRAGFDVVGLDYARAEARGAEWGHLDPTEFDRFRRLAGQSAGDSGLAELTDAELLRTLDLLTPDGGISLGAVLVFGTSDALSRWAPTAEVLFQDSRPHGVEANEDLLLPLLNAFEEIETRLALRNSITPVEVGLVRVDVPLLAESVRRESIANALVHRDYAEAGPIQVTLTGSTFSVASPGGFPRDVSPANILNRSAPRSPALANVFKRAGLVERRGKGVQDMFASQLRAGRGAPDYSRSTHRSVIVDIPLGDEDRELLIFLARRQNEGQRALTLTELRVVHEIKHGGPAGAAEAAERLRLPVADVRAAATALVEAGVLESRGNSRAQRYMLTARFYELAEDRAAYLRLRPVDRIQQRRLIADYIREYGSITRSKAAELCQIAPTAARAVLKGMTEEGLLELRGERRAAHYVLPDS</sequence>
<accession>A0A4Y8ZL07</accession>
<feature type="domain" description="Schlafen AlbA-2" evidence="1">
    <location>
        <begin position="11"/>
        <end position="116"/>
    </location>
</feature>
<dbReference type="Pfam" id="PF04326">
    <property type="entry name" value="SLFN_AlbA_2"/>
    <property type="match status" value="1"/>
</dbReference>
<dbReference type="InterPro" id="IPR007421">
    <property type="entry name" value="Schlafen_AlbA_2_dom"/>
</dbReference>